<organism evidence="2 3">
    <name type="scientific">Bombiscardovia coagulans</name>
    <dbReference type="NCBI Taxonomy" id="686666"/>
    <lineage>
        <taxon>Bacteria</taxon>
        <taxon>Bacillati</taxon>
        <taxon>Actinomycetota</taxon>
        <taxon>Actinomycetes</taxon>
        <taxon>Bifidobacteriales</taxon>
        <taxon>Bifidobacteriaceae</taxon>
        <taxon>Bombiscardovia</taxon>
    </lineage>
</organism>
<keyword evidence="3" id="KW-1185">Reference proteome</keyword>
<proteinExistence type="predicted"/>
<feature type="region of interest" description="Disordered" evidence="1">
    <location>
        <begin position="1"/>
        <end position="21"/>
    </location>
</feature>
<comment type="caution">
    <text evidence="2">The sequence shown here is derived from an EMBL/GenBank/DDBJ whole genome shotgun (WGS) entry which is preliminary data.</text>
</comment>
<evidence type="ECO:0000313" key="3">
    <source>
        <dbReference type="Proteomes" id="UP000216004"/>
    </source>
</evidence>
<sequence>MFLDGQGWQDSPLGLGDDSQAPDYVNQNASCPVKTTEFSLAHAGMMLEILWGKLLWQIK</sequence>
<gene>
    <name evidence="2" type="ORF">BOCO_0664</name>
</gene>
<evidence type="ECO:0000256" key="1">
    <source>
        <dbReference type="SAM" id="MobiDB-lite"/>
    </source>
</evidence>
<name>A0A261ETG9_9BIFI</name>
<accession>A0A261ETG9</accession>
<dbReference type="EMBL" id="MWWS01000004">
    <property type="protein sequence ID" value="OZG50147.1"/>
    <property type="molecule type" value="Genomic_DNA"/>
</dbReference>
<dbReference type="Proteomes" id="UP000216004">
    <property type="component" value="Unassembled WGS sequence"/>
</dbReference>
<dbReference type="AlphaFoldDB" id="A0A261ETG9"/>
<evidence type="ECO:0000313" key="2">
    <source>
        <dbReference type="EMBL" id="OZG50147.1"/>
    </source>
</evidence>
<protein>
    <submittedName>
        <fullName evidence="2">Uncharacterized protein</fullName>
    </submittedName>
</protein>
<reference evidence="2 3" key="1">
    <citation type="journal article" date="2017" name="BMC Genomics">
        <title>Comparative genomic and phylogenomic analyses of the Bifidobacteriaceae family.</title>
        <authorList>
            <person name="Lugli G.A."/>
            <person name="Milani C."/>
            <person name="Turroni F."/>
            <person name="Duranti S."/>
            <person name="Mancabelli L."/>
            <person name="Mangifesta M."/>
            <person name="Ferrario C."/>
            <person name="Modesto M."/>
            <person name="Mattarelli P."/>
            <person name="Jiri K."/>
            <person name="van Sinderen D."/>
            <person name="Ventura M."/>
        </authorList>
    </citation>
    <scope>NUCLEOTIDE SEQUENCE [LARGE SCALE GENOMIC DNA]</scope>
    <source>
        <strain evidence="2 3">DSM 22924</strain>
    </source>
</reference>